<dbReference type="PANTHER" id="PTHR12673:SF159">
    <property type="entry name" value="LD03170P"/>
    <property type="match status" value="1"/>
</dbReference>
<evidence type="ECO:0000313" key="4">
    <source>
        <dbReference type="Proteomes" id="UP000318582"/>
    </source>
</evidence>
<keyword evidence="4" id="KW-1185">Reference proteome</keyword>
<dbReference type="Proteomes" id="UP000318582">
    <property type="component" value="Unassembled WGS sequence"/>
</dbReference>
<dbReference type="Gene3D" id="1.20.900.10">
    <property type="entry name" value="Dbl homology (DH) domain"/>
    <property type="match status" value="1"/>
</dbReference>
<dbReference type="CDD" id="cd00160">
    <property type="entry name" value="RhoGEF"/>
    <property type="match status" value="1"/>
</dbReference>
<dbReference type="AlphaFoldDB" id="A0A507DQH3"/>
<gene>
    <name evidence="3" type="ORF">PhCBS80983_g06293</name>
</gene>
<evidence type="ECO:0000259" key="2">
    <source>
        <dbReference type="PROSITE" id="PS50010"/>
    </source>
</evidence>
<organism evidence="3 4">
    <name type="scientific">Powellomyces hirtus</name>
    <dbReference type="NCBI Taxonomy" id="109895"/>
    <lineage>
        <taxon>Eukaryota</taxon>
        <taxon>Fungi</taxon>
        <taxon>Fungi incertae sedis</taxon>
        <taxon>Chytridiomycota</taxon>
        <taxon>Chytridiomycota incertae sedis</taxon>
        <taxon>Chytridiomycetes</taxon>
        <taxon>Spizellomycetales</taxon>
        <taxon>Powellomycetaceae</taxon>
        <taxon>Powellomyces</taxon>
    </lineage>
</organism>
<dbReference type="InterPro" id="IPR036028">
    <property type="entry name" value="SH3-like_dom_sf"/>
</dbReference>
<feature type="compositionally biased region" description="Polar residues" evidence="1">
    <location>
        <begin position="185"/>
        <end position="204"/>
    </location>
</feature>
<accession>A0A507DQH3</accession>
<feature type="region of interest" description="Disordered" evidence="1">
    <location>
        <begin position="132"/>
        <end position="162"/>
    </location>
</feature>
<sequence>MERDEVLLLDTLELLMSLAQQLRQIDTTSVRVSELHYDHPELALTELTLVRARCNQLEDAIRAGKATGKGKRAATHDAPAFAASVHTSPDRHPEPVAAEVVEIGSSHHVDMPQNGRGLADGIELTNAWEDSPIRYNENHNPQQPAPPLDHSNQAQRSPSQYSTMTEPAIYEAQPVNAVNSVNPVTRSASLPSKSQGTSSAQSRSEGNRMFDAMGPRCTPILDRDVDTNRVYIAFKPHLKADPTSLDVNLKAGDKVRVICVMEGGDVLGINVATGVEGCFPLSCITTEQEWKEVQKPSTSAPAIIPFPTPFPHPSPAAPAGVGPSTRSMSSQDGQIPGRYLAIKSYLAQTELEASLKLGDEVDVTFFEANGATAFGTNRMTKIQGGFPASHLRLLPDTGRPENKVIVPPTSSLYGAPSYKLEELFAQDQAFAIASGMDLPARTTSLSVRRNSTSSSAPSENLSRTSSIYEAARVEGPSSHASGHATPPALSHRPASTADIKMAMRRIGEENEVAYKEYWDTTGTLKAGGQPVPLSVNLELMKALTSNIAQHDFHGHNPEERLRERAELIDQMEGISSASLSDQARSPEGRPPRTSIFRQRDSYLPVSHAISPPSPSLSGPMPVAPPQSPAALEEAQRRKRVMLEVIRELEYTETNYRNDLHTLVEHIMKPLIAENIVRKADIDNIFKNVPELAKLSDSVSKELSDAAKVFEQDPFAVGPVFLKHVEEWNLYVKYVENYAMAKKTLRRLEDAVPGGETFKHFLERCRRKPECHRVDLSGFLILPIQRISRYWLLLERLGKYSDHRNPAYEIIEVAQQYMFQMGSMLDYAKRRDDEIHRMFEIAEEVKGFPTNIISFTQRRFVKDFAAEDEQSGKKVVIFLFTDRLLLCTVRKAKDVAVDGRKYEMNTLFDLTTCAMQDDPNNSALLHIHVQRDPPAADPRNRSSRSSDGPLSPTGSLAASFTSWTNRLSTASFESSSTPSPHNKHNSTASLGQGGLSSGLPSDTLSTTTLRFQTLNVRNDFNKAITQCHTYMASRRDSELLHRFSSIHSNPGPTTPATATAPIPPPKPQHHSSRPSLDVPRPSSYTDLSPTHPSSHPPSIYASTQVLNTGPAVLPAPSPQPTHQHKPHTQHHHSGFTYGDDQELLDELYRAKK</sequence>
<dbReference type="Pfam" id="PF00621">
    <property type="entry name" value="RhoGEF"/>
    <property type="match status" value="1"/>
</dbReference>
<dbReference type="InterPro" id="IPR000219">
    <property type="entry name" value="DH_dom"/>
</dbReference>
<feature type="region of interest" description="Disordered" evidence="1">
    <location>
        <begin position="931"/>
        <end position="954"/>
    </location>
</feature>
<dbReference type="InterPro" id="IPR051092">
    <property type="entry name" value="FYVE_RhoGEF_PH"/>
</dbReference>
<feature type="region of interest" description="Disordered" evidence="1">
    <location>
        <begin position="444"/>
        <end position="495"/>
    </location>
</feature>
<dbReference type="SMART" id="SM00325">
    <property type="entry name" value="RhoGEF"/>
    <property type="match status" value="1"/>
</dbReference>
<dbReference type="STRING" id="109895.A0A507DQH3"/>
<name>A0A507DQH3_9FUNG</name>
<feature type="compositionally biased region" description="Polar residues" evidence="1">
    <location>
        <begin position="150"/>
        <end position="162"/>
    </location>
</feature>
<feature type="region of interest" description="Disordered" evidence="1">
    <location>
        <begin position="185"/>
        <end position="215"/>
    </location>
</feature>
<protein>
    <recommendedName>
        <fullName evidence="2">DH domain-containing protein</fullName>
    </recommendedName>
</protein>
<dbReference type="GO" id="GO:0005085">
    <property type="term" value="F:guanyl-nucleotide exchange factor activity"/>
    <property type="evidence" value="ECO:0007669"/>
    <property type="project" value="InterPro"/>
</dbReference>
<dbReference type="GO" id="GO:0005737">
    <property type="term" value="C:cytoplasm"/>
    <property type="evidence" value="ECO:0007669"/>
    <property type="project" value="TreeGrafter"/>
</dbReference>
<feature type="region of interest" description="Disordered" evidence="1">
    <location>
        <begin position="574"/>
        <end position="634"/>
    </location>
</feature>
<dbReference type="PANTHER" id="PTHR12673">
    <property type="entry name" value="FACIOGENITAL DYSPLASIA PROTEIN"/>
    <property type="match status" value="1"/>
</dbReference>
<feature type="compositionally biased region" description="Basic residues" evidence="1">
    <location>
        <begin position="1121"/>
        <end position="1132"/>
    </location>
</feature>
<feature type="region of interest" description="Disordered" evidence="1">
    <location>
        <begin position="1043"/>
        <end position="1139"/>
    </location>
</feature>
<dbReference type="SUPFAM" id="SSF50044">
    <property type="entry name" value="SH3-domain"/>
    <property type="match status" value="2"/>
</dbReference>
<feature type="compositionally biased region" description="Low complexity" evidence="1">
    <location>
        <begin position="969"/>
        <end position="979"/>
    </location>
</feature>
<feature type="compositionally biased region" description="Polar residues" evidence="1">
    <location>
        <begin position="574"/>
        <end position="583"/>
    </location>
</feature>
<evidence type="ECO:0000313" key="3">
    <source>
        <dbReference type="EMBL" id="TPX53437.1"/>
    </source>
</evidence>
<feature type="compositionally biased region" description="Low complexity" evidence="1">
    <location>
        <begin position="1087"/>
        <end position="1097"/>
    </location>
</feature>
<dbReference type="InterPro" id="IPR035899">
    <property type="entry name" value="DBL_dom_sf"/>
</dbReference>
<dbReference type="EMBL" id="QEAQ01000224">
    <property type="protein sequence ID" value="TPX53437.1"/>
    <property type="molecule type" value="Genomic_DNA"/>
</dbReference>
<comment type="caution">
    <text evidence="3">The sequence shown here is derived from an EMBL/GenBank/DDBJ whole genome shotgun (WGS) entry which is preliminary data.</text>
</comment>
<proteinExistence type="predicted"/>
<feature type="compositionally biased region" description="Polar residues" evidence="1">
    <location>
        <begin position="942"/>
        <end position="954"/>
    </location>
</feature>
<feature type="compositionally biased region" description="Low complexity" evidence="1">
    <location>
        <begin position="444"/>
        <end position="458"/>
    </location>
</feature>
<dbReference type="SUPFAM" id="SSF48065">
    <property type="entry name" value="DBL homology domain (DH-domain)"/>
    <property type="match status" value="1"/>
</dbReference>
<reference evidence="3 4" key="1">
    <citation type="journal article" date="2019" name="Sci. Rep.">
        <title>Comparative genomics of chytrid fungi reveal insights into the obligate biotrophic and pathogenic lifestyle of Synchytrium endobioticum.</title>
        <authorList>
            <person name="van de Vossenberg B.T.L.H."/>
            <person name="Warris S."/>
            <person name="Nguyen H.D.T."/>
            <person name="van Gent-Pelzer M.P.E."/>
            <person name="Joly D.L."/>
            <person name="van de Geest H.C."/>
            <person name="Bonants P.J.M."/>
            <person name="Smith D.S."/>
            <person name="Levesque C.A."/>
            <person name="van der Lee T.A.J."/>
        </authorList>
    </citation>
    <scope>NUCLEOTIDE SEQUENCE [LARGE SCALE GENOMIC DNA]</scope>
    <source>
        <strain evidence="3 4">CBS 809.83</strain>
    </source>
</reference>
<dbReference type="PROSITE" id="PS50010">
    <property type="entry name" value="DH_2"/>
    <property type="match status" value="1"/>
</dbReference>
<feature type="region of interest" description="Disordered" evidence="1">
    <location>
        <begin position="969"/>
        <end position="1000"/>
    </location>
</feature>
<feature type="compositionally biased region" description="Low complexity" evidence="1">
    <location>
        <begin position="1049"/>
        <end position="1059"/>
    </location>
</feature>
<evidence type="ECO:0000256" key="1">
    <source>
        <dbReference type="SAM" id="MobiDB-lite"/>
    </source>
</evidence>
<feature type="domain" description="DH" evidence="2">
    <location>
        <begin position="640"/>
        <end position="827"/>
    </location>
</feature>